<feature type="compositionally biased region" description="Acidic residues" evidence="1">
    <location>
        <begin position="385"/>
        <end position="409"/>
    </location>
</feature>
<dbReference type="AlphaFoldDB" id="A0A6J2TTW7"/>
<name>A0A6J2TTW7_DROLE</name>
<evidence type="ECO:0000313" key="3">
    <source>
        <dbReference type="Proteomes" id="UP000504634"/>
    </source>
</evidence>
<dbReference type="GeneID" id="115627828"/>
<dbReference type="InterPro" id="IPR014710">
    <property type="entry name" value="RmlC-like_jellyroll"/>
</dbReference>
<dbReference type="Gene3D" id="2.60.120.10">
    <property type="entry name" value="Jelly Rolls"/>
    <property type="match status" value="1"/>
</dbReference>
<sequence length="610" mass="69857">MSKRTRDAEEGKKKQAAKARFKKLVRGVVLNRQWLSDPEDVGISLNAKKNVALLVRQKHQVGMLTISEKALIRSPPWSRSTADRKKLCSIIANMTCFAKMPPKVRARLVPVVKFQALGVDRVIMKEGDIPITIYFILTGEIEMKKQVFQKSTKSSDHVVEAIFGPGDCIGDVEMLERCPRRNTYTTLTQCELLVVYDNDYRKILEPFMKKQWEDKKTALAAVDYFDFLNKEQIINACKFGTLMQYEPLQTIYYEDKGSVSYVHFILSGECVILQCLNLMSVTRNGKKAFYLTDLPRDGSKMFESEASKTSLRSHTGVDLNALLASSSEDNVTSKKAPMRRMGLRDIEIACGHIVPERKEPLRGARKRTKGREKRVPRTFHQYFEGGEDTDYWDDYDDDYDDDGELDEHEEVEKSSQERKSSLIKSRSKGTIVSIKPAGSSEEMEIFTATSAGHSKATILSSILVKDCVKKTRETHFIDVGSLTYGGVFGLGERMEHRVIMARTTVQCLLLPRFWLLEKAQNPGNIWQRRRFYFECNVPSREALFENFLKTRKWDSFKEEFIVETLGAKSNRTGTKMEDIPIMCRIVETSDDDQLNSPHIKRIKFDSPKFL</sequence>
<dbReference type="Proteomes" id="UP000504634">
    <property type="component" value="Unplaced"/>
</dbReference>
<dbReference type="PANTHER" id="PTHR23011:SF41">
    <property type="entry name" value="CYCLIC NUCLEOTIDE-BINDING DOMAIN-CONTAINING PROTEIN"/>
    <property type="match status" value="1"/>
</dbReference>
<dbReference type="InterPro" id="IPR000595">
    <property type="entry name" value="cNMP-bd_dom"/>
</dbReference>
<dbReference type="SMART" id="SM00100">
    <property type="entry name" value="cNMP"/>
    <property type="match status" value="1"/>
</dbReference>
<keyword evidence="3" id="KW-1185">Reference proteome</keyword>
<dbReference type="SUPFAM" id="SSF51206">
    <property type="entry name" value="cAMP-binding domain-like"/>
    <property type="match status" value="2"/>
</dbReference>
<dbReference type="PANTHER" id="PTHR23011">
    <property type="entry name" value="CYCLIC NUCLEOTIDE-BINDING DOMAIN CONTAINING PROTEIN"/>
    <property type="match status" value="1"/>
</dbReference>
<dbReference type="PROSITE" id="PS50042">
    <property type="entry name" value="CNMP_BINDING_3"/>
    <property type="match status" value="1"/>
</dbReference>
<dbReference type="RefSeq" id="XP_030379524.1">
    <property type="nucleotide sequence ID" value="XM_030523664.1"/>
</dbReference>
<accession>A0A6J2TTW7</accession>
<feature type="domain" description="Cyclic nucleotide-binding" evidence="2">
    <location>
        <begin position="96"/>
        <end position="204"/>
    </location>
</feature>
<evidence type="ECO:0000256" key="1">
    <source>
        <dbReference type="SAM" id="MobiDB-lite"/>
    </source>
</evidence>
<dbReference type="Pfam" id="PF00027">
    <property type="entry name" value="cNMP_binding"/>
    <property type="match status" value="1"/>
</dbReference>
<proteinExistence type="predicted"/>
<organism evidence="3 4">
    <name type="scientific">Drosophila lebanonensis</name>
    <name type="common">Fruit fly</name>
    <name type="synonym">Scaptodrosophila lebanonensis</name>
    <dbReference type="NCBI Taxonomy" id="7225"/>
    <lineage>
        <taxon>Eukaryota</taxon>
        <taxon>Metazoa</taxon>
        <taxon>Ecdysozoa</taxon>
        <taxon>Arthropoda</taxon>
        <taxon>Hexapoda</taxon>
        <taxon>Insecta</taxon>
        <taxon>Pterygota</taxon>
        <taxon>Neoptera</taxon>
        <taxon>Endopterygota</taxon>
        <taxon>Diptera</taxon>
        <taxon>Brachycera</taxon>
        <taxon>Muscomorpha</taxon>
        <taxon>Ephydroidea</taxon>
        <taxon>Drosophilidae</taxon>
        <taxon>Scaptodrosophila</taxon>
    </lineage>
</organism>
<feature type="compositionally biased region" description="Basic and acidic residues" evidence="1">
    <location>
        <begin position="410"/>
        <end position="420"/>
    </location>
</feature>
<evidence type="ECO:0000259" key="2">
    <source>
        <dbReference type="PROSITE" id="PS50042"/>
    </source>
</evidence>
<dbReference type="OrthoDB" id="166212at2759"/>
<gene>
    <name evidence="4" type="primary">LOC115627828</name>
</gene>
<protein>
    <submittedName>
        <fullName evidence="4">Uncharacterized protein LOC115627828 isoform X1</fullName>
    </submittedName>
</protein>
<feature type="region of interest" description="Disordered" evidence="1">
    <location>
        <begin position="385"/>
        <end position="424"/>
    </location>
</feature>
<reference evidence="4" key="1">
    <citation type="submission" date="2025-08" db="UniProtKB">
        <authorList>
            <consortium name="RefSeq"/>
        </authorList>
    </citation>
    <scope>IDENTIFICATION</scope>
    <source>
        <strain evidence="4">11010-0011.00</strain>
        <tissue evidence="4">Whole body</tissue>
    </source>
</reference>
<evidence type="ECO:0000313" key="4">
    <source>
        <dbReference type="RefSeq" id="XP_030379524.1"/>
    </source>
</evidence>
<dbReference type="CDD" id="cd00038">
    <property type="entry name" value="CAP_ED"/>
    <property type="match status" value="1"/>
</dbReference>
<dbReference type="InterPro" id="IPR018490">
    <property type="entry name" value="cNMP-bd_dom_sf"/>
</dbReference>